<feature type="domain" description="6-hydroxymethylpterin diphosphokinase MptE-like" evidence="1">
    <location>
        <begin position="298"/>
        <end position="463"/>
    </location>
</feature>
<name>A0A1C3JM98_9GAMM</name>
<reference evidence="4 5" key="2">
    <citation type="submission" date="2016-06" db="EMBL/GenBank/DDBJ databases">
        <authorList>
            <person name="Rodrigo-Torres L."/>
            <person name="Arahal D.R."/>
        </authorList>
    </citation>
    <scope>NUCLEOTIDE SEQUENCE [LARGE SCALE GENOMIC DNA]</scope>
    <source>
        <strain evidence="4 5">CECT 5116</strain>
    </source>
</reference>
<dbReference type="EMBL" id="FLRB01000012">
    <property type="protein sequence ID" value="SBT21396.1"/>
    <property type="molecule type" value="Genomic_DNA"/>
</dbReference>
<dbReference type="AlphaFoldDB" id="A0A1C3JM98"/>
<keyword evidence="5" id="KW-1185">Reference proteome</keyword>
<dbReference type="Pfam" id="PF01973">
    <property type="entry name" value="MptE-like"/>
    <property type="match status" value="1"/>
</dbReference>
<evidence type="ECO:0008006" key="7">
    <source>
        <dbReference type="Google" id="ProtNLM"/>
    </source>
</evidence>
<dbReference type="EMBL" id="FLRA01000002">
    <property type="protein sequence ID" value="SBT16348.1"/>
    <property type="molecule type" value="Genomic_DNA"/>
</dbReference>
<reference evidence="3 6" key="1">
    <citation type="submission" date="2016-06" db="EMBL/GenBank/DDBJ databases">
        <authorList>
            <person name="Kjaerup R.B."/>
            <person name="Dalgaard T.S."/>
            <person name="Juul-Madsen H.R."/>
        </authorList>
    </citation>
    <scope>NUCLEOTIDE SEQUENCE [LARGE SCALE GENOMIC DNA]</scope>
    <source>
        <strain evidence="3 6">CECT 5115</strain>
    </source>
</reference>
<evidence type="ECO:0000259" key="2">
    <source>
        <dbReference type="Pfam" id="PF20157"/>
    </source>
</evidence>
<dbReference type="InterPro" id="IPR045376">
    <property type="entry name" value="Maf_N"/>
</dbReference>
<dbReference type="Pfam" id="PF20157">
    <property type="entry name" value="Maf_flag10_N"/>
    <property type="match status" value="1"/>
</dbReference>
<proteinExistence type="predicted"/>
<dbReference type="Proteomes" id="UP000092840">
    <property type="component" value="Unassembled WGS sequence"/>
</dbReference>
<evidence type="ECO:0000259" key="1">
    <source>
        <dbReference type="Pfam" id="PF01973"/>
    </source>
</evidence>
<feature type="domain" description="Glycosyltransferase Maf N-terminal" evidence="2">
    <location>
        <begin position="40"/>
        <end position="269"/>
    </location>
</feature>
<evidence type="ECO:0000313" key="5">
    <source>
        <dbReference type="Proteomes" id="UP000092840"/>
    </source>
</evidence>
<evidence type="ECO:0000313" key="3">
    <source>
        <dbReference type="EMBL" id="SBT16348.1"/>
    </source>
</evidence>
<accession>A0A1C3JM98</accession>
<dbReference type="Proteomes" id="UP000092871">
    <property type="component" value="Unassembled WGS sequence"/>
</dbReference>
<dbReference type="InterPro" id="IPR002826">
    <property type="entry name" value="MptE-like"/>
</dbReference>
<gene>
    <name evidence="3" type="ORF">MGA5115_00428</name>
    <name evidence="4" type="ORF">MGA5116_01989</name>
</gene>
<evidence type="ECO:0000313" key="4">
    <source>
        <dbReference type="EMBL" id="SBT21396.1"/>
    </source>
</evidence>
<sequence length="706" mass="80977">MCKTVQDEISKTLKMGSDFLEFYQKGVERLQAKDLEFSERYIANMSHFEKVMPHIYENFKDYTPTNKYVYLEESGELNLIDKEAGCSIFNSNPKELACKRVSSYLKKPKTSSLTIARNQAHFSKHVHYCNRMSEILNSEQEKNQELLETPAYVPAMLMFGLELGYQLEVLLDSITVKHLYIYERNSDFFYYSLFSIDWVSIFDKFNADGHTLNFLIGVEPEDLVDKYLIQLEENGYFWAPKTYLYTAHRSELNLKAMNEFAETFPRQAMGWGFFDDALMGIAQGLVPQTNRRIAAVPVENKKDLPRWIQDTPVFIVGNGPSLDNAIDLIKEHRESIIVICCGSTINTLNRVGIKPDFQVDVERMKQTVDKFEFLNSDYLKDIVGLTVDVMHPSFYQYFDKVVMGGKPGEAIATLIGAEVANVGFHYANMNSSGPFVANLALSYCSLFGFNNLYFSGVDNGYKDSGSHHSKHSGYYKDGKETGFQSFKNRRGLLKLIGNFGDLIYSTNEMNLSRVQLGSLLKTLNKRKNFSCFNLSDGAKIEGAKALDIDDVLILDEEIDRDVLMKTLFDIRTIPEPDSIRSKTANESLHMSDCLKVIKSLYTSWESQYKSREEVCQMLWRCHRSIYFLKATQHRYIYDLMKGSFTYAAFYMLSALYSIEDEVSSVNAAEVIFSVWQEFLDEMPSMLEKAADTIDEGNEHLKNYYNG</sequence>
<dbReference type="PANTHER" id="PTHR41786:SF1">
    <property type="entry name" value="6-HYDROXYMETHYLPTERIN DIPHOSPHOKINASE MPTE-LIKE DOMAIN-CONTAINING PROTEIN"/>
    <property type="match status" value="1"/>
</dbReference>
<evidence type="ECO:0000313" key="6">
    <source>
        <dbReference type="Proteomes" id="UP000092871"/>
    </source>
</evidence>
<organism evidence="3 6">
    <name type="scientific">Marinomonas gallaica</name>
    <dbReference type="NCBI Taxonomy" id="1806667"/>
    <lineage>
        <taxon>Bacteria</taxon>
        <taxon>Pseudomonadati</taxon>
        <taxon>Pseudomonadota</taxon>
        <taxon>Gammaproteobacteria</taxon>
        <taxon>Oceanospirillales</taxon>
        <taxon>Oceanospirillaceae</taxon>
        <taxon>Marinomonas</taxon>
    </lineage>
</organism>
<protein>
    <recommendedName>
        <fullName evidence="7">DUF115 domain-containing protein</fullName>
    </recommendedName>
</protein>
<dbReference type="PANTHER" id="PTHR41786">
    <property type="entry name" value="MOTILITY ACCESSORY FACTOR MAF"/>
    <property type="match status" value="1"/>
</dbReference>